<protein>
    <recommendedName>
        <fullName evidence="3">Sulfotransferase domain-containing protein</fullName>
    </recommendedName>
</protein>
<evidence type="ECO:0000313" key="1">
    <source>
        <dbReference type="EMBL" id="EME42284.1"/>
    </source>
</evidence>
<evidence type="ECO:0000313" key="2">
    <source>
        <dbReference type="Proteomes" id="UP000016933"/>
    </source>
</evidence>
<dbReference type="STRING" id="675120.N1PJI9"/>
<accession>N1PJI9</accession>
<dbReference type="AlphaFoldDB" id="N1PJI9"/>
<organism evidence="1 2">
    <name type="scientific">Dothistroma septosporum (strain NZE10 / CBS 128990)</name>
    <name type="common">Red band needle blight fungus</name>
    <name type="synonym">Mycosphaerella pini</name>
    <dbReference type="NCBI Taxonomy" id="675120"/>
    <lineage>
        <taxon>Eukaryota</taxon>
        <taxon>Fungi</taxon>
        <taxon>Dikarya</taxon>
        <taxon>Ascomycota</taxon>
        <taxon>Pezizomycotina</taxon>
        <taxon>Dothideomycetes</taxon>
        <taxon>Dothideomycetidae</taxon>
        <taxon>Mycosphaerellales</taxon>
        <taxon>Mycosphaerellaceae</taxon>
        <taxon>Dothistroma</taxon>
    </lineage>
</organism>
<reference evidence="2" key="1">
    <citation type="journal article" date="2012" name="PLoS Genet.">
        <title>The genomes of the fungal plant pathogens Cladosporium fulvum and Dothistroma septosporum reveal adaptation to different hosts and lifestyles but also signatures of common ancestry.</title>
        <authorList>
            <person name="de Wit P.J.G.M."/>
            <person name="van der Burgt A."/>
            <person name="Oekmen B."/>
            <person name="Stergiopoulos I."/>
            <person name="Abd-Elsalam K.A."/>
            <person name="Aerts A.L."/>
            <person name="Bahkali A.H."/>
            <person name="Beenen H.G."/>
            <person name="Chettri P."/>
            <person name="Cox M.P."/>
            <person name="Datema E."/>
            <person name="de Vries R.P."/>
            <person name="Dhillon B."/>
            <person name="Ganley A.R."/>
            <person name="Griffiths S.A."/>
            <person name="Guo Y."/>
            <person name="Hamelin R.C."/>
            <person name="Henrissat B."/>
            <person name="Kabir M.S."/>
            <person name="Jashni M.K."/>
            <person name="Kema G."/>
            <person name="Klaubauf S."/>
            <person name="Lapidus A."/>
            <person name="Levasseur A."/>
            <person name="Lindquist E."/>
            <person name="Mehrabi R."/>
            <person name="Ohm R.A."/>
            <person name="Owen T.J."/>
            <person name="Salamov A."/>
            <person name="Schwelm A."/>
            <person name="Schijlen E."/>
            <person name="Sun H."/>
            <person name="van den Burg H.A."/>
            <person name="van Ham R.C.H.J."/>
            <person name="Zhang S."/>
            <person name="Goodwin S.B."/>
            <person name="Grigoriev I.V."/>
            <person name="Collemare J."/>
            <person name="Bradshaw R.E."/>
        </authorList>
    </citation>
    <scope>NUCLEOTIDE SEQUENCE [LARGE SCALE GENOMIC DNA]</scope>
    <source>
        <strain evidence="2">NZE10 / CBS 128990</strain>
    </source>
</reference>
<name>N1PJI9_DOTSN</name>
<dbReference type="OrthoDB" id="3634487at2759"/>
<gene>
    <name evidence="1" type="ORF">DOTSEDRAFT_73199</name>
</gene>
<evidence type="ECO:0008006" key="3">
    <source>
        <dbReference type="Google" id="ProtNLM"/>
    </source>
</evidence>
<proteinExistence type="predicted"/>
<dbReference type="Proteomes" id="UP000016933">
    <property type="component" value="Unassembled WGS sequence"/>
</dbReference>
<dbReference type="EMBL" id="KB446541">
    <property type="protein sequence ID" value="EME42284.1"/>
    <property type="molecule type" value="Genomic_DNA"/>
</dbReference>
<dbReference type="OMA" id="YHESIRK"/>
<dbReference type="HOGENOM" id="CLU_1331935_0_0_1"/>
<keyword evidence="2" id="KW-1185">Reference proteome</keyword>
<sequence length="206" mass="22956">MSGTWAHRMSTPHLEPFGEGIQKGLDVYHESIRKAQADYQILLLLQDHPFRAADPQRAPDLIGAKIDEESSELFAPHLTDLLLKEGPIPIPILTIRDPRLAVPSAFRVLGDFGFPPGSEHPIFPLSSTTLWIRWLYNCFTAHNITPVLIDADDIMTANSRSLGRLAARLGLDTEAMSTDWDPPHDHVLNEGHLWNEEYGGVAPDVI</sequence>
<reference evidence="1 2" key="2">
    <citation type="journal article" date="2012" name="PLoS Pathog.">
        <title>Diverse lifestyles and strategies of plant pathogenesis encoded in the genomes of eighteen Dothideomycetes fungi.</title>
        <authorList>
            <person name="Ohm R.A."/>
            <person name="Feau N."/>
            <person name="Henrissat B."/>
            <person name="Schoch C.L."/>
            <person name="Horwitz B.A."/>
            <person name="Barry K.W."/>
            <person name="Condon B.J."/>
            <person name="Copeland A.C."/>
            <person name="Dhillon B."/>
            <person name="Glaser F."/>
            <person name="Hesse C.N."/>
            <person name="Kosti I."/>
            <person name="LaButti K."/>
            <person name="Lindquist E.A."/>
            <person name="Lucas S."/>
            <person name="Salamov A.A."/>
            <person name="Bradshaw R.E."/>
            <person name="Ciuffetti L."/>
            <person name="Hamelin R.C."/>
            <person name="Kema G.H.J."/>
            <person name="Lawrence C."/>
            <person name="Scott J.A."/>
            <person name="Spatafora J.W."/>
            <person name="Turgeon B.G."/>
            <person name="de Wit P.J.G.M."/>
            <person name="Zhong S."/>
            <person name="Goodwin S.B."/>
            <person name="Grigoriev I.V."/>
        </authorList>
    </citation>
    <scope>NUCLEOTIDE SEQUENCE [LARGE SCALE GENOMIC DNA]</scope>
    <source>
        <strain evidence="2">NZE10 / CBS 128990</strain>
    </source>
</reference>